<dbReference type="AlphaFoldDB" id="A0AA38P4U9"/>
<feature type="region of interest" description="Disordered" evidence="1">
    <location>
        <begin position="523"/>
        <end position="555"/>
    </location>
</feature>
<sequence length="621" mass="69998">MFSQREVPPQQSQPRTFNPSFKSLLTLPFRICNPPPAVGKVRSCSVTPVFDVKLEDILDRKHLPPLGLKDFEEWLLYVELSPENLYFILWLREYTIRYRHSKHLRDEARQYGLEWPTHSSQLAMFYARAKQTFFTPNSHFELNVPSDMLAPFHSTHSSPHPDPAVFNRVAIEAQKMLKESLQRFVSAQFNNVGNNRVICGLIGGTVFCLVGALLPIIYNFTTGQSRWSRLSALPGLWLGLSVLFASLHGVCLGVYIFGDLRQLRKFELSRPPISKPQPYRQKPVISSPITGIPVPRAQVPSMNDSAEDLGIAAPPPAHTRFNRPSSRQSRWSPNSSSSDLSFSGSEGMIHISPAYYDPEPIEGPATSPGGILPIAIKQKSAFDDDDDDGLERASFGATAAFIHPFDHFEDDDYDYGSPDKLLVEERQHVSAFDFDALPSPPAARVQPRPHPPPPPQRHPHQTPYPIHSDSPKSSSSLQLNPSIMVIQPDQEPVDKEFTMKGLIRRIQSRCNINKWLVMTSSHSQTDLNEKIPDDPEKAEYERSNFPRPHPSLQSDQKATNFKRQFKMVKAVPAFASPLTRVLSPVVIRGQWEIVMRSMIIACFVSWFAIGILLAVPVPKRH</sequence>
<name>A0AA38P4U9_9AGAR</name>
<protein>
    <recommendedName>
        <fullName evidence="5">RGS domain-containing protein</fullName>
    </recommendedName>
</protein>
<dbReference type="Gene3D" id="1.10.167.10">
    <property type="entry name" value="Regulator of G-protein Signalling 4, domain 2"/>
    <property type="match status" value="1"/>
</dbReference>
<accession>A0AA38P4U9</accession>
<reference evidence="3" key="1">
    <citation type="submission" date="2022-08" db="EMBL/GenBank/DDBJ databases">
        <authorList>
            <consortium name="DOE Joint Genome Institute"/>
            <person name="Min B."/>
            <person name="Riley R."/>
            <person name="Sierra-Patev S."/>
            <person name="Naranjo-Ortiz M."/>
            <person name="Looney B."/>
            <person name="Konkel Z."/>
            <person name="Slot J.C."/>
            <person name="Sakamoto Y."/>
            <person name="Steenwyk J.L."/>
            <person name="Rokas A."/>
            <person name="Carro J."/>
            <person name="Camarero S."/>
            <person name="Ferreira P."/>
            <person name="Molpeceres G."/>
            <person name="Ruiz-Duenas F.J."/>
            <person name="Serrano A."/>
            <person name="Henrissat B."/>
            <person name="Drula E."/>
            <person name="Hughes K.W."/>
            <person name="Mata J.L."/>
            <person name="Ishikawa N.K."/>
            <person name="Vargas-Isla R."/>
            <person name="Ushijima S."/>
            <person name="Smith C.A."/>
            <person name="Ahrendt S."/>
            <person name="Andreopoulos W."/>
            <person name="He G."/>
            <person name="Labutti K."/>
            <person name="Lipzen A."/>
            <person name="Ng V."/>
            <person name="Sandor L."/>
            <person name="Barry K."/>
            <person name="Martinez A.T."/>
            <person name="Xiao Y."/>
            <person name="Gibbons J.G."/>
            <person name="Terashima K."/>
            <person name="Hibbett D.S."/>
            <person name="Grigoriev I.V."/>
        </authorList>
    </citation>
    <scope>NUCLEOTIDE SEQUENCE</scope>
    <source>
        <strain evidence="3">TFB9207</strain>
    </source>
</reference>
<keyword evidence="2" id="KW-1133">Transmembrane helix</keyword>
<dbReference type="Proteomes" id="UP001163846">
    <property type="component" value="Unassembled WGS sequence"/>
</dbReference>
<evidence type="ECO:0000313" key="3">
    <source>
        <dbReference type="EMBL" id="KAJ3836098.1"/>
    </source>
</evidence>
<proteinExistence type="predicted"/>
<evidence type="ECO:0000256" key="2">
    <source>
        <dbReference type="SAM" id="Phobius"/>
    </source>
</evidence>
<dbReference type="InterPro" id="IPR044926">
    <property type="entry name" value="RGS_subdomain_2"/>
</dbReference>
<feature type="region of interest" description="Disordered" evidence="1">
    <location>
        <begin position="272"/>
        <end position="344"/>
    </location>
</feature>
<dbReference type="PANTHER" id="PTHR39466">
    <property type="entry name" value="RGS DOMAIN-CONTAINING PROTEIN"/>
    <property type="match status" value="1"/>
</dbReference>
<keyword evidence="2" id="KW-0812">Transmembrane</keyword>
<dbReference type="PANTHER" id="PTHR39466:SF1">
    <property type="entry name" value="RGS DOMAIN-CONTAINING PROTEIN"/>
    <property type="match status" value="1"/>
</dbReference>
<dbReference type="SUPFAM" id="SSF48097">
    <property type="entry name" value="Regulator of G-protein signaling, RGS"/>
    <property type="match status" value="1"/>
</dbReference>
<feature type="compositionally biased region" description="Low complexity" evidence="1">
    <location>
        <begin position="325"/>
        <end position="344"/>
    </location>
</feature>
<keyword evidence="4" id="KW-1185">Reference proteome</keyword>
<feature type="transmembrane region" description="Helical" evidence="2">
    <location>
        <begin position="197"/>
        <end position="218"/>
    </location>
</feature>
<keyword evidence="2" id="KW-0472">Membrane</keyword>
<comment type="caution">
    <text evidence="3">The sequence shown here is derived from an EMBL/GenBank/DDBJ whole genome shotgun (WGS) entry which is preliminary data.</text>
</comment>
<dbReference type="InterPro" id="IPR036305">
    <property type="entry name" value="RGS_sf"/>
</dbReference>
<feature type="region of interest" description="Disordered" evidence="1">
    <location>
        <begin position="435"/>
        <end position="477"/>
    </location>
</feature>
<gene>
    <name evidence="3" type="ORF">F5878DRAFT_653245</name>
</gene>
<evidence type="ECO:0008006" key="5">
    <source>
        <dbReference type="Google" id="ProtNLM"/>
    </source>
</evidence>
<feature type="transmembrane region" description="Helical" evidence="2">
    <location>
        <begin position="238"/>
        <end position="258"/>
    </location>
</feature>
<dbReference type="EMBL" id="MU806349">
    <property type="protein sequence ID" value="KAJ3836098.1"/>
    <property type="molecule type" value="Genomic_DNA"/>
</dbReference>
<feature type="compositionally biased region" description="Basic and acidic residues" evidence="1">
    <location>
        <begin position="527"/>
        <end position="544"/>
    </location>
</feature>
<evidence type="ECO:0000313" key="4">
    <source>
        <dbReference type="Proteomes" id="UP001163846"/>
    </source>
</evidence>
<organism evidence="3 4">
    <name type="scientific">Lentinula raphanica</name>
    <dbReference type="NCBI Taxonomy" id="153919"/>
    <lineage>
        <taxon>Eukaryota</taxon>
        <taxon>Fungi</taxon>
        <taxon>Dikarya</taxon>
        <taxon>Basidiomycota</taxon>
        <taxon>Agaricomycotina</taxon>
        <taxon>Agaricomycetes</taxon>
        <taxon>Agaricomycetidae</taxon>
        <taxon>Agaricales</taxon>
        <taxon>Marasmiineae</taxon>
        <taxon>Omphalotaceae</taxon>
        <taxon>Lentinula</taxon>
    </lineage>
</organism>
<feature type="transmembrane region" description="Helical" evidence="2">
    <location>
        <begin position="593"/>
        <end position="615"/>
    </location>
</feature>
<evidence type="ECO:0000256" key="1">
    <source>
        <dbReference type="SAM" id="MobiDB-lite"/>
    </source>
</evidence>